<dbReference type="PANTHER" id="PTHR31668:SF4">
    <property type="entry name" value="TRANSCRIPTIONAL ACTIVATOR PROTEIN DAL81"/>
    <property type="match status" value="1"/>
</dbReference>
<feature type="region of interest" description="Disordered" evidence="3">
    <location>
        <begin position="24"/>
        <end position="67"/>
    </location>
</feature>
<sequence length="756" mass="84688">MTTAVAIQPAMPRPAPVPIAAARPSKQHNHNHNQNNINNNNNNNNSKLTDKENAVAGKPVSSAGGPVANIRTRRERPCDACRRRKSRCVIHEGAVLCVLCEFHKQECTFVQSPLPRKRKVVDGDKKDSPNAGKKRYVELVLVPKFMLVLVFVRPNAWPYRSWAASAIPTVVVAKGPASPLSAASTSAADAHDNCHRAKPSSSIPISRYIGLSSPFDSLLVGLSHFDARNESPTDLGTLRRVNDHECFIMLPDENTHEYSDEADTLRQVEQCVHPHGPHLLDLYFRIVHPSFPIIQKHLFVERYRNGDRSFTPALMAGMYILALNWWSLDSRVAHLPRPDVARLEALAMSSFSRSMEKPKLSTVQAGLLLLQRPEADNWSMTTQLVAIGQELGLHLDCSGWSIPRWEGGLRKRIAWALYMQDKWSSLIHGRPSHIFGANWAVQPIIEDDFKEEGDGYETRTDESEDEREENFRGQTLFAQMIGLTQIMAEVMDTFYTQVAIQDFKNAGKNSTSLILARAKPVQIKLRQWHERLPANVKMNAPTKSKFSSLGYLHLAYFATEITLHRRIVQSLTSDHDAYGFFMIRNAAKTRLISAMDFVNRLRPEHLQSFWYFASKINFTLIGTFGSLLWATAPAQEEAEFYKTRLREYRWTLSVSSNRAHFLDYAVSMLDASRAMLNNLAEKPSLRDQISTAGVPPKAAERVPGQPSNGGGSPMQGQVYSQPSELRRMQSVESFRGFGSLSGSGMNSLEGSVQGDA</sequence>
<evidence type="ECO:0000313" key="5">
    <source>
        <dbReference type="EMBL" id="KAK3208717.1"/>
    </source>
</evidence>
<dbReference type="GO" id="GO:0003677">
    <property type="term" value="F:DNA binding"/>
    <property type="evidence" value="ECO:0007669"/>
    <property type="project" value="InterPro"/>
</dbReference>
<evidence type="ECO:0000256" key="1">
    <source>
        <dbReference type="ARBA" id="ARBA00022723"/>
    </source>
</evidence>
<dbReference type="GO" id="GO:0005634">
    <property type="term" value="C:nucleus"/>
    <property type="evidence" value="ECO:0007669"/>
    <property type="project" value="TreeGrafter"/>
</dbReference>
<evidence type="ECO:0000259" key="4">
    <source>
        <dbReference type="PROSITE" id="PS00463"/>
    </source>
</evidence>
<comment type="caution">
    <text evidence="5">The sequence shown here is derived from an EMBL/GenBank/DDBJ whole genome shotgun (WGS) entry which is preliminary data.</text>
</comment>
<dbReference type="PANTHER" id="PTHR31668">
    <property type="entry name" value="GLUCOSE TRANSPORT TRANSCRIPTION REGULATOR RGT1-RELATED-RELATED"/>
    <property type="match status" value="1"/>
</dbReference>
<feature type="compositionally biased region" description="Low complexity" evidence="3">
    <location>
        <begin position="733"/>
        <end position="744"/>
    </location>
</feature>
<dbReference type="InterPro" id="IPR007219">
    <property type="entry name" value="XnlR_reg_dom"/>
</dbReference>
<dbReference type="Pfam" id="PF04082">
    <property type="entry name" value="Fungal_trans"/>
    <property type="match status" value="1"/>
</dbReference>
<reference evidence="5 6" key="1">
    <citation type="submission" date="2021-02" db="EMBL/GenBank/DDBJ databases">
        <title>Genome assembly of Pseudopithomyces chartarum.</title>
        <authorList>
            <person name="Jauregui R."/>
            <person name="Singh J."/>
            <person name="Voisey C."/>
        </authorList>
    </citation>
    <scope>NUCLEOTIDE SEQUENCE [LARGE SCALE GENOMIC DNA]</scope>
    <source>
        <strain evidence="5 6">AGR01</strain>
    </source>
</reference>
<dbReference type="GO" id="GO:0008270">
    <property type="term" value="F:zinc ion binding"/>
    <property type="evidence" value="ECO:0007669"/>
    <property type="project" value="InterPro"/>
</dbReference>
<feature type="compositionally biased region" description="Polar residues" evidence="3">
    <location>
        <begin position="714"/>
        <end position="723"/>
    </location>
</feature>
<dbReference type="EMBL" id="WVTA01000007">
    <property type="protein sequence ID" value="KAK3208717.1"/>
    <property type="molecule type" value="Genomic_DNA"/>
</dbReference>
<evidence type="ECO:0000313" key="6">
    <source>
        <dbReference type="Proteomes" id="UP001280581"/>
    </source>
</evidence>
<name>A0AAN6RIS0_9PLEO</name>
<dbReference type="InterPro" id="IPR036864">
    <property type="entry name" value="Zn2-C6_fun-type_DNA-bd_sf"/>
</dbReference>
<evidence type="ECO:0000256" key="3">
    <source>
        <dbReference type="SAM" id="MobiDB-lite"/>
    </source>
</evidence>
<keyword evidence="2" id="KW-0539">Nucleus</keyword>
<dbReference type="AlphaFoldDB" id="A0AAN6RIS0"/>
<dbReference type="CDD" id="cd12148">
    <property type="entry name" value="fungal_TF_MHR"/>
    <property type="match status" value="1"/>
</dbReference>
<dbReference type="InterPro" id="IPR001138">
    <property type="entry name" value="Zn2Cys6_DnaBD"/>
</dbReference>
<feature type="compositionally biased region" description="Low complexity" evidence="3">
    <location>
        <begin position="32"/>
        <end position="45"/>
    </location>
</feature>
<dbReference type="CDD" id="cd00067">
    <property type="entry name" value="GAL4"/>
    <property type="match status" value="1"/>
</dbReference>
<dbReference type="SMART" id="SM00066">
    <property type="entry name" value="GAL4"/>
    <property type="match status" value="1"/>
</dbReference>
<dbReference type="SMART" id="SM00906">
    <property type="entry name" value="Fungal_trans"/>
    <property type="match status" value="1"/>
</dbReference>
<dbReference type="Proteomes" id="UP001280581">
    <property type="component" value="Unassembled WGS sequence"/>
</dbReference>
<dbReference type="PROSITE" id="PS00463">
    <property type="entry name" value="ZN2_CY6_FUNGAL_1"/>
    <property type="match status" value="1"/>
</dbReference>
<dbReference type="SUPFAM" id="SSF57701">
    <property type="entry name" value="Zn2/Cys6 DNA-binding domain"/>
    <property type="match status" value="1"/>
</dbReference>
<keyword evidence="1" id="KW-0479">Metal-binding</keyword>
<feature type="domain" description="Zn(2)-C6 fungal-type" evidence="4">
    <location>
        <begin position="77"/>
        <end position="107"/>
    </location>
</feature>
<protein>
    <recommendedName>
        <fullName evidence="4">Zn(2)-C6 fungal-type domain-containing protein</fullName>
    </recommendedName>
</protein>
<dbReference type="GO" id="GO:0001080">
    <property type="term" value="P:nitrogen catabolite activation of transcription from RNA polymerase II promoter"/>
    <property type="evidence" value="ECO:0007669"/>
    <property type="project" value="TreeGrafter"/>
</dbReference>
<proteinExistence type="predicted"/>
<feature type="region of interest" description="Disordered" evidence="3">
    <location>
        <begin position="686"/>
        <end position="756"/>
    </location>
</feature>
<evidence type="ECO:0000256" key="2">
    <source>
        <dbReference type="ARBA" id="ARBA00023242"/>
    </source>
</evidence>
<dbReference type="GO" id="GO:0000981">
    <property type="term" value="F:DNA-binding transcription factor activity, RNA polymerase II-specific"/>
    <property type="evidence" value="ECO:0007669"/>
    <property type="project" value="InterPro"/>
</dbReference>
<dbReference type="InterPro" id="IPR050797">
    <property type="entry name" value="Carb_Metab_Trans_Reg"/>
</dbReference>
<gene>
    <name evidence="5" type="ORF">GRF29_77g1724578</name>
</gene>
<dbReference type="GO" id="GO:0006351">
    <property type="term" value="P:DNA-templated transcription"/>
    <property type="evidence" value="ECO:0007669"/>
    <property type="project" value="InterPro"/>
</dbReference>
<organism evidence="5 6">
    <name type="scientific">Pseudopithomyces chartarum</name>
    <dbReference type="NCBI Taxonomy" id="1892770"/>
    <lineage>
        <taxon>Eukaryota</taxon>
        <taxon>Fungi</taxon>
        <taxon>Dikarya</taxon>
        <taxon>Ascomycota</taxon>
        <taxon>Pezizomycotina</taxon>
        <taxon>Dothideomycetes</taxon>
        <taxon>Pleosporomycetidae</taxon>
        <taxon>Pleosporales</taxon>
        <taxon>Massarineae</taxon>
        <taxon>Didymosphaeriaceae</taxon>
        <taxon>Pseudopithomyces</taxon>
    </lineage>
</organism>
<accession>A0AAN6RIS0</accession>
<keyword evidence="6" id="KW-1185">Reference proteome</keyword>